<dbReference type="EMBL" id="AEBR01000085">
    <property type="protein sequence ID" value="EFM81975.1"/>
    <property type="molecule type" value="Genomic_DNA"/>
</dbReference>
<dbReference type="Pfam" id="PF09669">
    <property type="entry name" value="Phage_pRha"/>
    <property type="match status" value="1"/>
</dbReference>
<dbReference type="InterPro" id="IPR018878">
    <property type="entry name" value="ORF6C_dom"/>
</dbReference>
<evidence type="ECO:0000259" key="1">
    <source>
        <dbReference type="Pfam" id="PF10552"/>
    </source>
</evidence>
<proteinExistence type="predicted"/>
<comment type="caution">
    <text evidence="2">The sequence shown here is derived from an EMBL/GenBank/DDBJ whole genome shotgun (WGS) entry which is preliminary data.</text>
</comment>
<protein>
    <submittedName>
        <fullName evidence="2">Phage regulatory protein, Rha family</fullName>
    </submittedName>
</protein>
<dbReference type="HOGENOM" id="CLU_046670_2_0_9"/>
<dbReference type="InterPro" id="IPR014054">
    <property type="entry name" value="Phage_regulatory_Rha"/>
</dbReference>
<organism evidence="2 3">
    <name type="scientific">Enterococcus faecalis TX4248</name>
    <dbReference type="NCBI Taxonomy" id="749495"/>
    <lineage>
        <taxon>Bacteria</taxon>
        <taxon>Bacillati</taxon>
        <taxon>Bacillota</taxon>
        <taxon>Bacilli</taxon>
        <taxon>Lactobacillales</taxon>
        <taxon>Enterococcaceae</taxon>
        <taxon>Enterococcus</taxon>
    </lineage>
</organism>
<reference evidence="2 3" key="1">
    <citation type="submission" date="2010-07" db="EMBL/GenBank/DDBJ databases">
        <authorList>
            <person name="Sid Ahmed O."/>
        </authorList>
    </citation>
    <scope>NUCLEOTIDE SEQUENCE [LARGE SCALE GENOMIC DNA]</scope>
    <source>
        <strain evidence="2 3">TX4248</strain>
    </source>
</reference>
<evidence type="ECO:0000313" key="2">
    <source>
        <dbReference type="EMBL" id="EFM81975.1"/>
    </source>
</evidence>
<accession>A0A125W3J3</accession>
<evidence type="ECO:0000313" key="3">
    <source>
        <dbReference type="Proteomes" id="UP000004846"/>
    </source>
</evidence>
<feature type="domain" description="ORF6C" evidence="1">
    <location>
        <begin position="130"/>
        <end position="242"/>
    </location>
</feature>
<dbReference type="Pfam" id="PF10552">
    <property type="entry name" value="ORF6C"/>
    <property type="match status" value="1"/>
</dbReference>
<sequence length="256" mass="29342">MGLKERAIQKQFKEEKMDNLVIMKNQQAVTTSLQVAETFNKNHRDVLAAIDDLKEGVAENYAGLFYEDSYIHPQNKQKYRQIIMNRDGFTLLAMGFTGQKALKFKLKYIEAFNQMEELLKTQSNLPINNTELLLEAALKHERGLTLVNQRLDKLETETTINRSQQRKIQGLVSSTVIKVLGGKKTLAYQDSSIKQSAFSNCYKQLKALFDVASYIDIPKVRYEEAVALIPRWKPNLELQARIDMANDNGDMFKEIG</sequence>
<name>A0A125W3J3_ENTFL</name>
<dbReference type="Proteomes" id="UP000004846">
    <property type="component" value="Unassembled WGS sequence"/>
</dbReference>
<gene>
    <name evidence="2" type="ORF">HMPREF9498_02406</name>
</gene>
<dbReference type="AlphaFoldDB" id="A0A125W3J3"/>
<dbReference type="NCBIfam" id="TIGR02681">
    <property type="entry name" value="phage_pRha"/>
    <property type="match status" value="1"/>
</dbReference>